<evidence type="ECO:0000313" key="2">
    <source>
        <dbReference type="EMBL" id="MCH6160338.1"/>
    </source>
</evidence>
<keyword evidence="1" id="KW-0812">Transmembrane</keyword>
<evidence type="ECO:0008006" key="4">
    <source>
        <dbReference type="Google" id="ProtNLM"/>
    </source>
</evidence>
<feature type="transmembrane region" description="Helical" evidence="1">
    <location>
        <begin position="29"/>
        <end position="49"/>
    </location>
</feature>
<proteinExistence type="predicted"/>
<dbReference type="RefSeq" id="WP_241058422.1">
    <property type="nucleotide sequence ID" value="NZ_JAKWJU010000002.1"/>
</dbReference>
<keyword evidence="1" id="KW-1133">Transmembrane helix</keyword>
<dbReference type="Proteomes" id="UP001166784">
    <property type="component" value="Unassembled WGS sequence"/>
</dbReference>
<evidence type="ECO:0000256" key="1">
    <source>
        <dbReference type="SAM" id="Phobius"/>
    </source>
</evidence>
<sequence>MKKYKGSWGVIVAVGGAIAITTAYSENYVLAAVIGVLTVALAAGAFMKFDRKQS</sequence>
<protein>
    <recommendedName>
        <fullName evidence="4">Lipoprotein</fullName>
    </recommendedName>
</protein>
<reference evidence="2" key="1">
    <citation type="submission" date="2022-03" db="EMBL/GenBank/DDBJ databases">
        <authorList>
            <person name="Santos J.D.N."/>
            <person name="Kallscheuer N."/>
            <person name="Jogler C."/>
            <person name="Lage O.M."/>
        </authorList>
    </citation>
    <scope>NUCLEOTIDE SEQUENCE</scope>
    <source>
        <strain evidence="2">M600PL45_2</strain>
    </source>
</reference>
<reference evidence="2" key="2">
    <citation type="journal article" date="2023" name="Int. J. Syst. Evol. Microbiol.">
        <title>Streptomyces marispadix sp. nov., isolated from marine beach sediment of the Northern Coast of Portugal.</title>
        <authorList>
            <person name="dos Santos J.D.N."/>
            <person name="Vitorino I.R."/>
            <person name="Kallscheuer N."/>
            <person name="Srivastava A."/>
            <person name="Krautwurst S."/>
            <person name="Marz M."/>
            <person name="Jogler C."/>
            <person name="Lobo Da Cunha A."/>
            <person name="Catita J."/>
            <person name="Goncalves H."/>
            <person name="Gonzalez I."/>
            <person name="Reyes F."/>
            <person name="Lage O.M."/>
        </authorList>
    </citation>
    <scope>NUCLEOTIDE SEQUENCE</scope>
    <source>
        <strain evidence="2">M600PL45_2</strain>
    </source>
</reference>
<accession>A0ABS9SVN5</accession>
<gene>
    <name evidence="2" type="ORF">MMA15_07880</name>
</gene>
<evidence type="ECO:0000313" key="3">
    <source>
        <dbReference type="Proteomes" id="UP001166784"/>
    </source>
</evidence>
<keyword evidence="3" id="KW-1185">Reference proteome</keyword>
<keyword evidence="1" id="KW-0472">Membrane</keyword>
<comment type="caution">
    <text evidence="2">The sequence shown here is derived from an EMBL/GenBank/DDBJ whole genome shotgun (WGS) entry which is preliminary data.</text>
</comment>
<name>A0ABS9SVN5_9ACTN</name>
<organism evidence="2 3">
    <name type="scientific">Streptomyces marispadix</name>
    <dbReference type="NCBI Taxonomy" id="2922868"/>
    <lineage>
        <taxon>Bacteria</taxon>
        <taxon>Bacillati</taxon>
        <taxon>Actinomycetota</taxon>
        <taxon>Actinomycetes</taxon>
        <taxon>Kitasatosporales</taxon>
        <taxon>Streptomycetaceae</taxon>
        <taxon>Streptomyces</taxon>
    </lineage>
</organism>
<dbReference type="EMBL" id="JAKWJU010000002">
    <property type="protein sequence ID" value="MCH6160338.1"/>
    <property type="molecule type" value="Genomic_DNA"/>
</dbReference>